<feature type="coiled-coil region" evidence="1">
    <location>
        <begin position="161"/>
        <end position="188"/>
    </location>
</feature>
<sequence>MVKSNMKQVCEEVLNTKASTSEVAVASTSNELWKREYEKWRQEDAAAREEIEKKRGEEIARLKRENEDLKRMCLGRAEGELKDLRKDNQALIHDMLILRDEVKNLKRGCKRSANAVIEKSPPKEPARGQVKATMEATVKGNSAVVEEERTAAQWEKFADTCRKMRVNKEMAERELSALKERINRIKICMSPSTRRKVFTKRRMSRSPLKGATETQGGDKVKATFVRKVGEEQDAFLKRVSNDLGKLLKAQMKILCNEEHVTYNSIKKTTNELAWIYTARVFGNTLPRWKIGEDDDDNDERDEDEEFADVVGGSGGEYVVEDSL</sequence>
<dbReference type="AlphaFoldDB" id="A0A388M4T2"/>
<protein>
    <submittedName>
        <fullName evidence="3">Uncharacterized protein</fullName>
    </submittedName>
</protein>
<evidence type="ECO:0000256" key="2">
    <source>
        <dbReference type="SAM" id="MobiDB-lite"/>
    </source>
</evidence>
<dbReference type="Proteomes" id="UP000265515">
    <property type="component" value="Unassembled WGS sequence"/>
</dbReference>
<feature type="coiled-coil region" evidence="1">
    <location>
        <begin position="30"/>
        <end position="101"/>
    </location>
</feature>
<proteinExistence type="predicted"/>
<organism evidence="3 4">
    <name type="scientific">Chara braunii</name>
    <name type="common">Braun's stonewort</name>
    <dbReference type="NCBI Taxonomy" id="69332"/>
    <lineage>
        <taxon>Eukaryota</taxon>
        <taxon>Viridiplantae</taxon>
        <taxon>Streptophyta</taxon>
        <taxon>Charophyceae</taxon>
        <taxon>Charales</taxon>
        <taxon>Characeae</taxon>
        <taxon>Chara</taxon>
    </lineage>
</organism>
<comment type="caution">
    <text evidence="3">The sequence shown here is derived from an EMBL/GenBank/DDBJ whole genome shotgun (WGS) entry which is preliminary data.</text>
</comment>
<reference evidence="3 4" key="1">
    <citation type="journal article" date="2018" name="Cell">
        <title>The Chara Genome: Secondary Complexity and Implications for Plant Terrestrialization.</title>
        <authorList>
            <person name="Nishiyama T."/>
            <person name="Sakayama H."/>
            <person name="Vries J.D."/>
            <person name="Buschmann H."/>
            <person name="Saint-Marcoux D."/>
            <person name="Ullrich K.K."/>
            <person name="Haas F.B."/>
            <person name="Vanderstraeten L."/>
            <person name="Becker D."/>
            <person name="Lang D."/>
            <person name="Vosolsobe S."/>
            <person name="Rombauts S."/>
            <person name="Wilhelmsson P.K.I."/>
            <person name="Janitza P."/>
            <person name="Kern R."/>
            <person name="Heyl A."/>
            <person name="Rumpler F."/>
            <person name="Villalobos L.I.A.C."/>
            <person name="Clay J.M."/>
            <person name="Skokan R."/>
            <person name="Toyoda A."/>
            <person name="Suzuki Y."/>
            <person name="Kagoshima H."/>
            <person name="Schijlen E."/>
            <person name="Tajeshwar N."/>
            <person name="Catarino B."/>
            <person name="Hetherington A.J."/>
            <person name="Saltykova A."/>
            <person name="Bonnot C."/>
            <person name="Breuninger H."/>
            <person name="Symeonidi A."/>
            <person name="Radhakrishnan G.V."/>
            <person name="Van Nieuwerburgh F."/>
            <person name="Deforce D."/>
            <person name="Chang C."/>
            <person name="Karol K.G."/>
            <person name="Hedrich R."/>
            <person name="Ulvskov P."/>
            <person name="Glockner G."/>
            <person name="Delwiche C.F."/>
            <person name="Petrasek J."/>
            <person name="Van de Peer Y."/>
            <person name="Friml J."/>
            <person name="Beilby M."/>
            <person name="Dolan L."/>
            <person name="Kohara Y."/>
            <person name="Sugano S."/>
            <person name="Fujiyama A."/>
            <person name="Delaux P.-M."/>
            <person name="Quint M."/>
            <person name="TheiBen G."/>
            <person name="Hagemann M."/>
            <person name="Harholt J."/>
            <person name="Dunand C."/>
            <person name="Zachgo S."/>
            <person name="Langdale J."/>
            <person name="Maumus F."/>
            <person name="Straeten D.V.D."/>
            <person name="Gould S.B."/>
            <person name="Rensing S.A."/>
        </authorList>
    </citation>
    <scope>NUCLEOTIDE SEQUENCE [LARGE SCALE GENOMIC DNA]</scope>
    <source>
        <strain evidence="3 4">S276</strain>
    </source>
</reference>
<feature type="region of interest" description="Disordered" evidence="2">
    <location>
        <begin position="196"/>
        <end position="215"/>
    </location>
</feature>
<dbReference type="Gramene" id="GBG89482">
    <property type="protein sequence ID" value="GBG89482"/>
    <property type="gene ID" value="CBR_g49273"/>
</dbReference>
<name>A0A388M4T2_CHABU</name>
<evidence type="ECO:0000313" key="3">
    <source>
        <dbReference type="EMBL" id="GBG89482.1"/>
    </source>
</evidence>
<evidence type="ECO:0000256" key="1">
    <source>
        <dbReference type="SAM" id="Coils"/>
    </source>
</evidence>
<keyword evidence="4" id="KW-1185">Reference proteome</keyword>
<evidence type="ECO:0000313" key="4">
    <source>
        <dbReference type="Proteomes" id="UP000265515"/>
    </source>
</evidence>
<accession>A0A388M4T2</accession>
<dbReference type="EMBL" id="BFEA01000740">
    <property type="protein sequence ID" value="GBG89482.1"/>
    <property type="molecule type" value="Genomic_DNA"/>
</dbReference>
<keyword evidence="1" id="KW-0175">Coiled coil</keyword>
<gene>
    <name evidence="3" type="ORF">CBR_g49273</name>
</gene>